<dbReference type="InterPro" id="IPR050832">
    <property type="entry name" value="Bact_Acetyltransf"/>
</dbReference>
<organism evidence="4 5">
    <name type="scientific">Reyranella soli</name>
    <dbReference type="NCBI Taxonomy" id="1230389"/>
    <lineage>
        <taxon>Bacteria</taxon>
        <taxon>Pseudomonadati</taxon>
        <taxon>Pseudomonadota</taxon>
        <taxon>Alphaproteobacteria</taxon>
        <taxon>Hyphomicrobiales</taxon>
        <taxon>Reyranellaceae</taxon>
        <taxon>Reyranella</taxon>
    </lineage>
</organism>
<dbReference type="InterPro" id="IPR016181">
    <property type="entry name" value="Acyl_CoA_acyltransferase"/>
</dbReference>
<dbReference type="Pfam" id="PF13508">
    <property type="entry name" value="Acetyltransf_7"/>
    <property type="match status" value="1"/>
</dbReference>
<dbReference type="EMBL" id="BKAJ01000075">
    <property type="protein sequence ID" value="GEP57134.1"/>
    <property type="molecule type" value="Genomic_DNA"/>
</dbReference>
<evidence type="ECO:0000256" key="2">
    <source>
        <dbReference type="ARBA" id="ARBA00023315"/>
    </source>
</evidence>
<name>A0A512NDY3_9HYPH</name>
<dbReference type="CDD" id="cd04301">
    <property type="entry name" value="NAT_SF"/>
    <property type="match status" value="1"/>
</dbReference>
<dbReference type="InterPro" id="IPR000182">
    <property type="entry name" value="GNAT_dom"/>
</dbReference>
<evidence type="ECO:0000313" key="5">
    <source>
        <dbReference type="Proteomes" id="UP000321058"/>
    </source>
</evidence>
<reference evidence="4 5" key="1">
    <citation type="submission" date="2019-07" db="EMBL/GenBank/DDBJ databases">
        <title>Whole genome shotgun sequence of Reyranella soli NBRC 108950.</title>
        <authorList>
            <person name="Hosoyama A."/>
            <person name="Uohara A."/>
            <person name="Ohji S."/>
            <person name="Ichikawa N."/>
        </authorList>
    </citation>
    <scope>NUCLEOTIDE SEQUENCE [LARGE SCALE GENOMIC DNA]</scope>
    <source>
        <strain evidence="4 5">NBRC 108950</strain>
    </source>
</reference>
<sequence length="288" mass="30857">MVRMSIVLRRGTPADAAPCGAICYEAFKSVCTAHHFPPDFPSPDAASGLMSMLLSHPGFYSVVAEADGRIVGSNFLDERACIAGVGPITVDPTGQNHGVGGRLMQDVLDRAAERRAAGVRLLQAGFHNRSLCLYTKLGFHTREPVSILQGKPVGRKFAGYEVRRATAGDVAACNRLCRQVHGFDRNAELRDAIAEGTASVVEHLGQVVGYTTAVAFVGHSVAETNRGLMALIAASPEFGGPGFLVPTRNHEVFSWCLGMGLKLVYQMTLMTTGLYNEPEGAYMPSVLY</sequence>
<dbReference type="SUPFAM" id="SSF55729">
    <property type="entry name" value="Acyl-CoA N-acyltransferases (Nat)"/>
    <property type="match status" value="2"/>
</dbReference>
<dbReference type="PROSITE" id="PS51186">
    <property type="entry name" value="GNAT"/>
    <property type="match status" value="1"/>
</dbReference>
<dbReference type="Gene3D" id="3.40.630.30">
    <property type="match status" value="1"/>
</dbReference>
<dbReference type="AlphaFoldDB" id="A0A512NDY3"/>
<keyword evidence="1 4" id="KW-0808">Transferase</keyword>
<keyword evidence="2" id="KW-0012">Acyltransferase</keyword>
<comment type="caution">
    <text evidence="4">The sequence shown here is derived from an EMBL/GenBank/DDBJ whole genome shotgun (WGS) entry which is preliminary data.</text>
</comment>
<gene>
    <name evidence="4" type="ORF">RSO01_43000</name>
</gene>
<evidence type="ECO:0000259" key="3">
    <source>
        <dbReference type="PROSITE" id="PS51186"/>
    </source>
</evidence>
<dbReference type="Proteomes" id="UP000321058">
    <property type="component" value="Unassembled WGS sequence"/>
</dbReference>
<evidence type="ECO:0000256" key="1">
    <source>
        <dbReference type="ARBA" id="ARBA00022679"/>
    </source>
</evidence>
<keyword evidence="5" id="KW-1185">Reference proteome</keyword>
<dbReference type="PANTHER" id="PTHR43877">
    <property type="entry name" value="AMINOALKYLPHOSPHONATE N-ACETYLTRANSFERASE-RELATED-RELATED"/>
    <property type="match status" value="1"/>
</dbReference>
<proteinExistence type="predicted"/>
<feature type="domain" description="N-acetyltransferase" evidence="3">
    <location>
        <begin position="6"/>
        <end position="166"/>
    </location>
</feature>
<accession>A0A512NDY3</accession>
<protein>
    <submittedName>
        <fullName evidence="4">N-acetyltransferase</fullName>
    </submittedName>
</protein>
<dbReference type="GO" id="GO:0016747">
    <property type="term" value="F:acyltransferase activity, transferring groups other than amino-acyl groups"/>
    <property type="evidence" value="ECO:0007669"/>
    <property type="project" value="InterPro"/>
</dbReference>
<evidence type="ECO:0000313" key="4">
    <source>
        <dbReference type="EMBL" id="GEP57134.1"/>
    </source>
</evidence>